<dbReference type="STRING" id="1434701.SAMN05443634_11630"/>
<keyword evidence="1" id="KW-1133">Transmembrane helix</keyword>
<dbReference type="Proteomes" id="UP000184120">
    <property type="component" value="Unassembled WGS sequence"/>
</dbReference>
<feature type="transmembrane region" description="Helical" evidence="1">
    <location>
        <begin position="64"/>
        <end position="81"/>
    </location>
</feature>
<organism evidence="2 3">
    <name type="scientific">Chishuiella changwenlii</name>
    <dbReference type="NCBI Taxonomy" id="1434701"/>
    <lineage>
        <taxon>Bacteria</taxon>
        <taxon>Pseudomonadati</taxon>
        <taxon>Bacteroidota</taxon>
        <taxon>Flavobacteriia</taxon>
        <taxon>Flavobacteriales</taxon>
        <taxon>Weeksellaceae</taxon>
        <taxon>Chishuiella</taxon>
    </lineage>
</organism>
<evidence type="ECO:0000313" key="3">
    <source>
        <dbReference type="Proteomes" id="UP000184120"/>
    </source>
</evidence>
<reference evidence="3" key="1">
    <citation type="submission" date="2016-11" db="EMBL/GenBank/DDBJ databases">
        <authorList>
            <person name="Varghese N."/>
            <person name="Submissions S."/>
        </authorList>
    </citation>
    <scope>NUCLEOTIDE SEQUENCE [LARGE SCALE GENOMIC DNA]</scope>
    <source>
        <strain evidence="3">DSM 27989</strain>
    </source>
</reference>
<feature type="transmembrane region" description="Helical" evidence="1">
    <location>
        <begin position="5"/>
        <end position="25"/>
    </location>
</feature>
<evidence type="ECO:0000256" key="1">
    <source>
        <dbReference type="SAM" id="Phobius"/>
    </source>
</evidence>
<feature type="transmembrane region" description="Helical" evidence="1">
    <location>
        <begin position="31"/>
        <end position="52"/>
    </location>
</feature>
<name>A0A1M7CZY3_9FLAO</name>
<evidence type="ECO:0000313" key="2">
    <source>
        <dbReference type="EMBL" id="SHL72687.1"/>
    </source>
</evidence>
<proteinExistence type="predicted"/>
<accession>A0A1M7CZY3</accession>
<gene>
    <name evidence="2" type="ORF">SAMN05443634_11630</name>
</gene>
<keyword evidence="1" id="KW-0812">Transmembrane</keyword>
<dbReference type="EMBL" id="FRBH01000016">
    <property type="protein sequence ID" value="SHL72687.1"/>
    <property type="molecule type" value="Genomic_DNA"/>
</dbReference>
<dbReference type="AlphaFoldDB" id="A0A1M7CZY3"/>
<protein>
    <submittedName>
        <fullName evidence="2">Uncharacterized protein</fullName>
    </submittedName>
</protein>
<sequence>MKNKFLVRFFIAFILLLYSTFSYFINTDFDMSIFFICALIYLFIFFDFFFQIYKSIKVKYTDKVRNYLCIFYALVLIIVFIKPRGIIDFEELGSKIILTGFYEGVASCTTTLKLKENNTYRLNSICFGSDTKIGKYVIRNDSIFFDKKDDIPYSFGVIDGNSLDLYYKESSEKYNYFSLMIIKN</sequence>
<keyword evidence="1" id="KW-0472">Membrane</keyword>